<dbReference type="GO" id="GO:0070497">
    <property type="term" value="F:6-carboxytetrahydropterin synthase activity"/>
    <property type="evidence" value="ECO:0007669"/>
    <property type="project" value="UniProtKB-EC"/>
</dbReference>
<evidence type="ECO:0000256" key="2">
    <source>
        <dbReference type="ARBA" id="ARBA00008900"/>
    </source>
</evidence>
<dbReference type="AlphaFoldDB" id="A0AAU9D797"/>
<evidence type="ECO:0000313" key="13">
    <source>
        <dbReference type="Proteomes" id="UP001321582"/>
    </source>
</evidence>
<comment type="pathway">
    <text evidence="1">Purine metabolism; 7-cyano-7-deazaguanine biosynthesis.</text>
</comment>
<dbReference type="PANTHER" id="PTHR12589:SF7">
    <property type="entry name" value="6-PYRUVOYL TETRAHYDROBIOPTERIN SYNTHASE"/>
    <property type="match status" value="1"/>
</dbReference>
<evidence type="ECO:0000256" key="1">
    <source>
        <dbReference type="ARBA" id="ARBA00005061"/>
    </source>
</evidence>
<keyword evidence="5 11" id="KW-0479">Metal-binding</keyword>
<dbReference type="PANTHER" id="PTHR12589">
    <property type="entry name" value="PYRUVOYL TETRAHYDROBIOPTERIN SYNTHASE"/>
    <property type="match status" value="1"/>
</dbReference>
<dbReference type="InterPro" id="IPR007115">
    <property type="entry name" value="6-PTP_synth/QueD"/>
</dbReference>
<comment type="cofactor">
    <cofactor evidence="11">
        <name>Zn(2+)</name>
        <dbReference type="ChEBI" id="CHEBI:29105"/>
    </cofactor>
    <text evidence="11">Binds 1 zinc ion per subunit.</text>
</comment>
<gene>
    <name evidence="12" type="ORF">HLVA_10170</name>
</gene>
<dbReference type="RefSeq" id="WP_307905377.1">
    <property type="nucleotide sequence ID" value="NZ_AP027059.1"/>
</dbReference>
<dbReference type="Proteomes" id="UP001321582">
    <property type="component" value="Chromosome"/>
</dbReference>
<feature type="active site" description="Proton acceptor" evidence="10">
    <location>
        <position position="24"/>
    </location>
</feature>
<sequence length="109" mass="12662">MYYVEKTLEISASHKLNLTYESKCENLHGHNWIITIYCKSAELNEDGMVIDFTHIKKLVKEKMDHHNLNDIFDFNPSAENIANWIVNTVPKCYKAKVKESEGNVAIYEV</sequence>
<evidence type="ECO:0000256" key="3">
    <source>
        <dbReference type="ARBA" id="ARBA00012982"/>
    </source>
</evidence>
<dbReference type="Gene3D" id="3.30.479.10">
    <property type="entry name" value="6-pyruvoyl tetrahydropterin synthase/QueD"/>
    <property type="match status" value="1"/>
</dbReference>
<dbReference type="EMBL" id="AP027059">
    <property type="protein sequence ID" value="BDU50448.1"/>
    <property type="molecule type" value="Genomic_DNA"/>
</dbReference>
<evidence type="ECO:0000256" key="4">
    <source>
        <dbReference type="ARBA" id="ARBA00018141"/>
    </source>
</evidence>
<reference evidence="12 13" key="1">
    <citation type="submission" date="2022-11" db="EMBL/GenBank/DDBJ databases">
        <title>Haliovirga abyssi gen. nov., sp. nov., a mesophilic fermentative bacterium isolated from the Iheya North hydrothermal field and the proposal of Haliovirgaceae fam. nov.</title>
        <authorList>
            <person name="Miyazaki U."/>
            <person name="Tame A."/>
            <person name="Miyazaki J."/>
            <person name="Takai K."/>
            <person name="Sawayama S."/>
            <person name="Kitajima M."/>
            <person name="Okamoto A."/>
            <person name="Nakagawa S."/>
        </authorList>
    </citation>
    <scope>NUCLEOTIDE SEQUENCE [LARGE SCALE GENOMIC DNA]</scope>
    <source>
        <strain evidence="12 13">IC12</strain>
    </source>
</reference>
<dbReference type="PIRSF" id="PIRSF006113">
    <property type="entry name" value="PTP_synth"/>
    <property type="match status" value="1"/>
</dbReference>
<comment type="similarity">
    <text evidence="2">Belongs to the PTPS family. QueD subfamily.</text>
</comment>
<evidence type="ECO:0000256" key="8">
    <source>
        <dbReference type="ARBA" id="ARBA00031449"/>
    </source>
</evidence>
<feature type="binding site" evidence="11">
    <location>
        <position position="14"/>
    </location>
    <ligand>
        <name>Zn(2+)</name>
        <dbReference type="ChEBI" id="CHEBI:29105"/>
    </ligand>
</feature>
<feature type="binding site" evidence="11">
    <location>
        <position position="28"/>
    </location>
    <ligand>
        <name>Zn(2+)</name>
        <dbReference type="ChEBI" id="CHEBI:29105"/>
    </ligand>
</feature>
<keyword evidence="13" id="KW-1185">Reference proteome</keyword>
<evidence type="ECO:0000256" key="11">
    <source>
        <dbReference type="PIRSR" id="PIRSR006113-2"/>
    </source>
</evidence>
<evidence type="ECO:0000313" key="12">
    <source>
        <dbReference type="EMBL" id="BDU50448.1"/>
    </source>
</evidence>
<evidence type="ECO:0000256" key="5">
    <source>
        <dbReference type="ARBA" id="ARBA00022723"/>
    </source>
</evidence>
<proteinExistence type="inferred from homology"/>
<organism evidence="12 13">
    <name type="scientific">Haliovirga abyssi</name>
    <dbReference type="NCBI Taxonomy" id="2996794"/>
    <lineage>
        <taxon>Bacteria</taxon>
        <taxon>Fusobacteriati</taxon>
        <taxon>Fusobacteriota</taxon>
        <taxon>Fusobacteriia</taxon>
        <taxon>Fusobacteriales</taxon>
        <taxon>Haliovirgaceae</taxon>
        <taxon>Haliovirga</taxon>
    </lineage>
</organism>
<feature type="active site" description="Charge relay system" evidence="10">
    <location>
        <position position="99"/>
    </location>
</feature>
<accession>A0AAU9D797</accession>
<evidence type="ECO:0000256" key="9">
    <source>
        <dbReference type="ARBA" id="ARBA00048807"/>
    </source>
</evidence>
<feature type="binding site" evidence="11">
    <location>
        <position position="30"/>
    </location>
    <ligand>
        <name>Zn(2+)</name>
        <dbReference type="ChEBI" id="CHEBI:29105"/>
    </ligand>
</feature>
<dbReference type="SUPFAM" id="SSF55620">
    <property type="entry name" value="Tetrahydrobiopterin biosynthesis enzymes-like"/>
    <property type="match status" value="1"/>
</dbReference>
<protein>
    <recommendedName>
        <fullName evidence="4">6-carboxy-5,6,7,8-tetrahydropterin synthase</fullName>
        <ecNumber evidence="3">4.1.2.50</ecNumber>
    </recommendedName>
    <alternativeName>
        <fullName evidence="8">Queuosine biosynthesis protein QueD</fullName>
    </alternativeName>
</protein>
<evidence type="ECO:0000256" key="10">
    <source>
        <dbReference type="PIRSR" id="PIRSR006113-1"/>
    </source>
</evidence>
<keyword evidence="6 11" id="KW-0862">Zinc</keyword>
<feature type="active site" description="Charge relay system" evidence="10">
    <location>
        <position position="65"/>
    </location>
</feature>
<evidence type="ECO:0000256" key="7">
    <source>
        <dbReference type="ARBA" id="ARBA00023239"/>
    </source>
</evidence>
<dbReference type="Pfam" id="PF01242">
    <property type="entry name" value="PTPS"/>
    <property type="match status" value="1"/>
</dbReference>
<name>A0AAU9D797_9FUSO</name>
<dbReference type="InterPro" id="IPR038418">
    <property type="entry name" value="6-PTP_synth/QueD_sf"/>
</dbReference>
<keyword evidence="7" id="KW-0456">Lyase</keyword>
<comment type="catalytic activity">
    <reaction evidence="9">
        <text>7,8-dihydroneopterin 3'-triphosphate + H2O = 6-carboxy-5,6,7,8-tetrahydropterin + triphosphate + acetaldehyde + 2 H(+)</text>
        <dbReference type="Rhea" id="RHEA:27966"/>
        <dbReference type="ChEBI" id="CHEBI:15343"/>
        <dbReference type="ChEBI" id="CHEBI:15377"/>
        <dbReference type="ChEBI" id="CHEBI:15378"/>
        <dbReference type="ChEBI" id="CHEBI:18036"/>
        <dbReference type="ChEBI" id="CHEBI:58462"/>
        <dbReference type="ChEBI" id="CHEBI:61032"/>
        <dbReference type="EC" id="4.1.2.50"/>
    </reaction>
</comment>
<dbReference type="EC" id="4.1.2.50" evidence="3"/>
<evidence type="ECO:0000256" key="6">
    <source>
        <dbReference type="ARBA" id="ARBA00022833"/>
    </source>
</evidence>
<dbReference type="GO" id="GO:0046872">
    <property type="term" value="F:metal ion binding"/>
    <property type="evidence" value="ECO:0007669"/>
    <property type="project" value="UniProtKB-KW"/>
</dbReference>
<dbReference type="KEGG" id="haby:HLVA_10170"/>